<accession>A0A5B9MLI4</accession>
<sequence length="50" mass="5558">MRPTLMGRLGWRGNRAPTAYSLRNLRERVGAPYANGRLNGAFGTANRLAR</sequence>
<organism evidence="1 2">
    <name type="scientific">Stieleria maiorica</name>
    <dbReference type="NCBI Taxonomy" id="2795974"/>
    <lineage>
        <taxon>Bacteria</taxon>
        <taxon>Pseudomonadati</taxon>
        <taxon>Planctomycetota</taxon>
        <taxon>Planctomycetia</taxon>
        <taxon>Pirellulales</taxon>
        <taxon>Pirellulaceae</taxon>
        <taxon>Stieleria</taxon>
    </lineage>
</organism>
<dbReference type="EMBL" id="CP036264">
    <property type="protein sequence ID" value="QEG00376.1"/>
    <property type="molecule type" value="Genomic_DNA"/>
</dbReference>
<dbReference type="Proteomes" id="UP000321353">
    <property type="component" value="Chromosome"/>
</dbReference>
<dbReference type="AlphaFoldDB" id="A0A5B9MLI4"/>
<reference evidence="1 2" key="1">
    <citation type="submission" date="2019-02" db="EMBL/GenBank/DDBJ databases">
        <title>Planctomycetal bacteria perform biofilm scaping via a novel small molecule.</title>
        <authorList>
            <person name="Jeske O."/>
            <person name="Boedeker C."/>
            <person name="Wiegand S."/>
            <person name="Breitling P."/>
            <person name="Kallscheuer N."/>
            <person name="Jogler M."/>
            <person name="Rohde M."/>
            <person name="Petersen J."/>
            <person name="Medema M.H."/>
            <person name="Surup F."/>
            <person name="Jogler C."/>
        </authorList>
    </citation>
    <scope>NUCLEOTIDE SEQUENCE [LARGE SCALE GENOMIC DNA]</scope>
    <source>
        <strain evidence="1 2">Mal15</strain>
    </source>
</reference>
<evidence type="ECO:0000313" key="1">
    <source>
        <dbReference type="EMBL" id="QEG00376.1"/>
    </source>
</evidence>
<name>A0A5B9MLI4_9BACT</name>
<protein>
    <submittedName>
        <fullName evidence="1">Uncharacterized protein</fullName>
    </submittedName>
</protein>
<keyword evidence="2" id="KW-1185">Reference proteome</keyword>
<gene>
    <name evidence="1" type="ORF">Mal15_44460</name>
</gene>
<dbReference type="KEGG" id="smam:Mal15_44460"/>
<proteinExistence type="predicted"/>
<evidence type="ECO:0000313" key="2">
    <source>
        <dbReference type="Proteomes" id="UP000321353"/>
    </source>
</evidence>